<dbReference type="Gene3D" id="1.10.10.10">
    <property type="entry name" value="Winged helix-like DNA-binding domain superfamily/Winged helix DNA-binding domain"/>
    <property type="match status" value="1"/>
</dbReference>
<keyword evidence="7" id="KW-1185">Reference proteome</keyword>
<dbReference type="InterPro" id="IPR036388">
    <property type="entry name" value="WH-like_DNA-bd_sf"/>
</dbReference>
<dbReference type="Gene3D" id="3.40.190.10">
    <property type="entry name" value="Periplasmic binding protein-like II"/>
    <property type="match status" value="2"/>
</dbReference>
<dbReference type="EMBL" id="JAFVMF010000040">
    <property type="protein sequence ID" value="MBO1362006.1"/>
    <property type="molecule type" value="Genomic_DNA"/>
</dbReference>
<dbReference type="Pfam" id="PF00126">
    <property type="entry name" value="HTH_1"/>
    <property type="match status" value="1"/>
</dbReference>
<evidence type="ECO:0000313" key="6">
    <source>
        <dbReference type="EMBL" id="MBO1362006.1"/>
    </source>
</evidence>
<name>A0ABS3M1E1_9PROT</name>
<dbReference type="PRINTS" id="PR00039">
    <property type="entry name" value="HTHLYSR"/>
</dbReference>
<dbReference type="PANTHER" id="PTHR30346:SF28">
    <property type="entry name" value="HTH-TYPE TRANSCRIPTIONAL REGULATOR CYNR"/>
    <property type="match status" value="1"/>
</dbReference>
<dbReference type="PANTHER" id="PTHR30346">
    <property type="entry name" value="TRANSCRIPTIONAL DUAL REGULATOR HCAR-RELATED"/>
    <property type="match status" value="1"/>
</dbReference>
<dbReference type="Pfam" id="PF03466">
    <property type="entry name" value="LysR_substrate"/>
    <property type="match status" value="1"/>
</dbReference>
<keyword evidence="2" id="KW-0805">Transcription regulation</keyword>
<organism evidence="6 7">
    <name type="scientific">Acetobacter sacchari</name>
    <dbReference type="NCBI Taxonomy" id="2661687"/>
    <lineage>
        <taxon>Bacteria</taxon>
        <taxon>Pseudomonadati</taxon>
        <taxon>Pseudomonadota</taxon>
        <taxon>Alphaproteobacteria</taxon>
        <taxon>Acetobacterales</taxon>
        <taxon>Acetobacteraceae</taxon>
        <taxon>Acetobacter</taxon>
    </lineage>
</organism>
<evidence type="ECO:0000313" key="7">
    <source>
        <dbReference type="Proteomes" id="UP000664771"/>
    </source>
</evidence>
<evidence type="ECO:0000259" key="5">
    <source>
        <dbReference type="PROSITE" id="PS50931"/>
    </source>
</evidence>
<evidence type="ECO:0000256" key="4">
    <source>
        <dbReference type="ARBA" id="ARBA00023163"/>
    </source>
</evidence>
<protein>
    <submittedName>
        <fullName evidence="6">LysR family transcriptional regulator</fullName>
    </submittedName>
</protein>
<dbReference type="InterPro" id="IPR000847">
    <property type="entry name" value="LysR_HTH_N"/>
</dbReference>
<dbReference type="SUPFAM" id="SSF53850">
    <property type="entry name" value="Periplasmic binding protein-like II"/>
    <property type="match status" value="1"/>
</dbReference>
<dbReference type="RefSeq" id="WP_207884085.1">
    <property type="nucleotide sequence ID" value="NZ_JAFVMF010000040.1"/>
</dbReference>
<reference evidence="6 7" key="1">
    <citation type="submission" date="2021-03" db="EMBL/GenBank/DDBJ databases">
        <title>The complete genome sequence of Acetobacter sacchari TBRC 11175.</title>
        <authorList>
            <person name="Charoenyingcharoen P."/>
            <person name="Yukphan P."/>
        </authorList>
    </citation>
    <scope>NUCLEOTIDE SEQUENCE [LARGE SCALE GENOMIC DNA]</scope>
    <source>
        <strain evidence="6 7">TBRC 11175</strain>
    </source>
</reference>
<dbReference type="Proteomes" id="UP000664771">
    <property type="component" value="Unassembled WGS sequence"/>
</dbReference>
<evidence type="ECO:0000256" key="1">
    <source>
        <dbReference type="ARBA" id="ARBA00009437"/>
    </source>
</evidence>
<comment type="caution">
    <text evidence="6">The sequence shown here is derived from an EMBL/GenBank/DDBJ whole genome shotgun (WGS) entry which is preliminary data.</text>
</comment>
<sequence>MKLDPRTIAQFVVIAEEASFTRAAERLHVAQPWLSARVRKLEDQIGFPLFIRNTRNVALTKRGAEFLQVARTLAASIAASESLAAQLQRQGESRLRVGAPPYSNLIPERLRLIEEFSSLYSDVSIELDIGWTPTLIDRVRSGHLDLAFVSGDVDHSDLDVATLHRGRIKLMMPHSHPLAVRSQVTLAELRDYVVVVFTRANNPKLFDTVYSPLKDAGAKLLQMPELCDSLLTRIRESDRMIAAIFDFQVDRLTDSTMVGRPLAVDRQVPFSLVRRAGNATPLVQACWAMALRGTPITLATRSEERA</sequence>
<evidence type="ECO:0000256" key="3">
    <source>
        <dbReference type="ARBA" id="ARBA00023125"/>
    </source>
</evidence>
<accession>A0ABS3M1E1</accession>
<dbReference type="InterPro" id="IPR005119">
    <property type="entry name" value="LysR_subst-bd"/>
</dbReference>
<comment type="similarity">
    <text evidence="1">Belongs to the LysR transcriptional regulatory family.</text>
</comment>
<dbReference type="InterPro" id="IPR036390">
    <property type="entry name" value="WH_DNA-bd_sf"/>
</dbReference>
<gene>
    <name evidence="6" type="ORF">J2D73_19680</name>
</gene>
<dbReference type="PROSITE" id="PS50931">
    <property type="entry name" value="HTH_LYSR"/>
    <property type="match status" value="1"/>
</dbReference>
<keyword evidence="3" id="KW-0238">DNA-binding</keyword>
<dbReference type="SUPFAM" id="SSF46785">
    <property type="entry name" value="Winged helix' DNA-binding domain"/>
    <property type="match status" value="1"/>
</dbReference>
<evidence type="ECO:0000256" key="2">
    <source>
        <dbReference type="ARBA" id="ARBA00023015"/>
    </source>
</evidence>
<keyword evidence="4" id="KW-0804">Transcription</keyword>
<feature type="domain" description="HTH lysR-type" evidence="5">
    <location>
        <begin position="11"/>
        <end position="60"/>
    </location>
</feature>
<proteinExistence type="inferred from homology"/>